<organism evidence="8 9">
    <name type="scientific">Luteimonas salinisoli</name>
    <dbReference type="NCBI Taxonomy" id="2752307"/>
    <lineage>
        <taxon>Bacteria</taxon>
        <taxon>Pseudomonadati</taxon>
        <taxon>Pseudomonadota</taxon>
        <taxon>Gammaproteobacteria</taxon>
        <taxon>Lysobacterales</taxon>
        <taxon>Lysobacteraceae</taxon>
        <taxon>Luteimonas</taxon>
    </lineage>
</organism>
<dbReference type="InterPro" id="IPR017938">
    <property type="entry name" value="Riboflavin_synthase-like_b-brl"/>
</dbReference>
<dbReference type="Gene3D" id="2.40.30.10">
    <property type="entry name" value="Translation factors"/>
    <property type="match status" value="1"/>
</dbReference>
<dbReference type="CDD" id="cd06198">
    <property type="entry name" value="FNR_like_3"/>
    <property type="match status" value="1"/>
</dbReference>
<dbReference type="SUPFAM" id="SSF52343">
    <property type="entry name" value="Ferredoxin reductase-like, C-terminal NADP-linked domain"/>
    <property type="match status" value="1"/>
</dbReference>
<comment type="cofactor">
    <cofactor evidence="5">
        <name>[2Fe-2S] cluster</name>
        <dbReference type="ChEBI" id="CHEBI:190135"/>
    </cofactor>
</comment>
<dbReference type="GO" id="GO:0016491">
    <property type="term" value="F:oxidoreductase activity"/>
    <property type="evidence" value="ECO:0007669"/>
    <property type="project" value="InterPro"/>
</dbReference>
<feature type="transmembrane region" description="Helical" evidence="6">
    <location>
        <begin position="16"/>
        <end position="36"/>
    </location>
</feature>
<dbReference type="InterPro" id="IPR001709">
    <property type="entry name" value="Flavoprot_Pyr_Nucl_cyt_Rdtase"/>
</dbReference>
<dbReference type="SUPFAM" id="SSF63380">
    <property type="entry name" value="Riboflavin synthase domain-like"/>
    <property type="match status" value="1"/>
</dbReference>
<evidence type="ECO:0000313" key="9">
    <source>
        <dbReference type="Proteomes" id="UP000578091"/>
    </source>
</evidence>
<evidence type="ECO:0000256" key="2">
    <source>
        <dbReference type="ARBA" id="ARBA00022692"/>
    </source>
</evidence>
<dbReference type="PANTHER" id="PTHR47354:SF5">
    <property type="entry name" value="PROTEIN RFBI"/>
    <property type="match status" value="1"/>
</dbReference>
<evidence type="ECO:0000259" key="7">
    <source>
        <dbReference type="PROSITE" id="PS51384"/>
    </source>
</evidence>
<dbReference type="Pfam" id="PF01794">
    <property type="entry name" value="Ferric_reduct"/>
    <property type="match status" value="1"/>
</dbReference>
<comment type="subcellular location">
    <subcellularLocation>
        <location evidence="1">Membrane</location>
        <topology evidence="1">Multi-pass membrane protein</topology>
    </subcellularLocation>
</comment>
<accession>A0A853JHC2</accession>
<dbReference type="PANTHER" id="PTHR47354">
    <property type="entry name" value="NADH OXIDOREDUCTASE HCR"/>
    <property type="match status" value="1"/>
</dbReference>
<keyword evidence="2 6" id="KW-0812">Transmembrane</keyword>
<evidence type="ECO:0000256" key="4">
    <source>
        <dbReference type="ARBA" id="ARBA00023136"/>
    </source>
</evidence>
<feature type="transmembrane region" description="Helical" evidence="6">
    <location>
        <begin position="48"/>
        <end position="67"/>
    </location>
</feature>
<dbReference type="EMBL" id="JACCKA010000091">
    <property type="protein sequence ID" value="NZA28275.1"/>
    <property type="molecule type" value="Genomic_DNA"/>
</dbReference>
<evidence type="ECO:0000256" key="1">
    <source>
        <dbReference type="ARBA" id="ARBA00004141"/>
    </source>
</evidence>
<dbReference type="AlphaFoldDB" id="A0A853JHC2"/>
<dbReference type="GO" id="GO:0016020">
    <property type="term" value="C:membrane"/>
    <property type="evidence" value="ECO:0007669"/>
    <property type="project" value="UniProtKB-SubCell"/>
</dbReference>
<feature type="transmembrane region" description="Helical" evidence="6">
    <location>
        <begin position="187"/>
        <end position="206"/>
    </location>
</feature>
<feature type="transmembrane region" description="Helical" evidence="6">
    <location>
        <begin position="159"/>
        <end position="181"/>
    </location>
</feature>
<reference evidence="8 9" key="1">
    <citation type="submission" date="2020-07" db="EMBL/GenBank/DDBJ databases">
        <title>Luteimonas sp. SJ-92.</title>
        <authorList>
            <person name="Huang X.-X."/>
            <person name="Xu L."/>
            <person name="Sun J.-Q."/>
        </authorList>
    </citation>
    <scope>NUCLEOTIDE SEQUENCE [LARGE SCALE GENOMIC DNA]</scope>
    <source>
        <strain evidence="8 9">SJ-92</strain>
    </source>
</reference>
<dbReference type="InterPro" id="IPR001433">
    <property type="entry name" value="OxRdtase_FAD/NAD-bd"/>
</dbReference>
<keyword evidence="4 6" id="KW-0472">Membrane</keyword>
<dbReference type="Pfam" id="PF08022">
    <property type="entry name" value="FAD_binding_8"/>
    <property type="match status" value="1"/>
</dbReference>
<evidence type="ECO:0000313" key="8">
    <source>
        <dbReference type="EMBL" id="NZA28275.1"/>
    </source>
</evidence>
<feature type="transmembrane region" description="Helical" evidence="6">
    <location>
        <begin position="126"/>
        <end position="147"/>
    </location>
</feature>
<feature type="transmembrane region" description="Helical" evidence="6">
    <location>
        <begin position="88"/>
        <end position="106"/>
    </location>
</feature>
<evidence type="ECO:0000256" key="5">
    <source>
        <dbReference type="ARBA" id="ARBA00034078"/>
    </source>
</evidence>
<dbReference type="InterPro" id="IPR013112">
    <property type="entry name" value="FAD-bd_8"/>
</dbReference>
<dbReference type="Gene3D" id="3.40.50.80">
    <property type="entry name" value="Nucleotide-binding domain of ferredoxin-NADP reductase (FNR) module"/>
    <property type="match status" value="1"/>
</dbReference>
<dbReference type="SFLD" id="SFLDG01168">
    <property type="entry name" value="Ferric_reductase_subgroup_(FRE"/>
    <property type="match status" value="1"/>
</dbReference>
<comment type="caution">
    <text evidence="8">The sequence shown here is derived from an EMBL/GenBank/DDBJ whole genome shotgun (WGS) entry which is preliminary data.</text>
</comment>
<keyword evidence="9" id="KW-1185">Reference proteome</keyword>
<dbReference type="InterPro" id="IPR013130">
    <property type="entry name" value="Fe3_Rdtase_TM_dom"/>
</dbReference>
<evidence type="ECO:0000256" key="6">
    <source>
        <dbReference type="SAM" id="Phobius"/>
    </source>
</evidence>
<dbReference type="Proteomes" id="UP000578091">
    <property type="component" value="Unassembled WGS sequence"/>
</dbReference>
<dbReference type="Pfam" id="PF00175">
    <property type="entry name" value="NAD_binding_1"/>
    <property type="match status" value="1"/>
</dbReference>
<proteinExistence type="predicted"/>
<protein>
    <submittedName>
        <fullName evidence="8">Ferric reductase-like transmembrane domain-containing protein</fullName>
    </submittedName>
</protein>
<dbReference type="InterPro" id="IPR050415">
    <property type="entry name" value="MRET"/>
</dbReference>
<feature type="domain" description="FAD-binding FR-type" evidence="7">
    <location>
        <begin position="211"/>
        <end position="312"/>
    </location>
</feature>
<evidence type="ECO:0000256" key="3">
    <source>
        <dbReference type="ARBA" id="ARBA00022989"/>
    </source>
</evidence>
<dbReference type="PRINTS" id="PR00410">
    <property type="entry name" value="PHEHYDRXLASE"/>
</dbReference>
<name>A0A853JHC2_9GAMM</name>
<dbReference type="InterPro" id="IPR017927">
    <property type="entry name" value="FAD-bd_FR_type"/>
</dbReference>
<gene>
    <name evidence="8" type="ORF">H0E84_18020</name>
</gene>
<dbReference type="InterPro" id="IPR039261">
    <property type="entry name" value="FNR_nucleotide-bd"/>
</dbReference>
<sequence length="447" mass="49693">MDPTSPTAAGRWARPAFWIALYLALIALPLLVLLLGDRPGGGGFAWDFALIVGYAALAMMGVQFALTARFKRATAPFGIDVIYYFHRYLAVVAFALLVLHVVVLLVTRPEAVGSVDPRVAPGYMSLGWLALLAFVAIVLSSLLRKTLGLGYDAWRRVHTVLAVLGVLFALLHVLGSGSYLVTPAKRAFWIALALSWVLLAIHVRLFRPLWLRRHPWRVAEVREERGRSWTVAVEPAHGHRFDYQPGQFAWVTLRASPFAMREHPFSISSSPTRPGRLEFTIKALGDFTATIGGIRPGETAWVDGPYGTFGTDHHPEARGYVFIAGGVGIAPIISMLRACADRGETRPLWLFYGNRRWDRVVFREELDALAGRLDLRIVHVLGDPPDGWEGERGYIDRAVLERHLPARGEELHHFVCGPQPMIQLAERSLRALDVPASRVHSEIFDLA</sequence>
<dbReference type="PRINTS" id="PR00371">
    <property type="entry name" value="FPNCR"/>
</dbReference>
<dbReference type="PROSITE" id="PS51384">
    <property type="entry name" value="FAD_FR"/>
    <property type="match status" value="1"/>
</dbReference>
<keyword evidence="3 6" id="KW-1133">Transmembrane helix</keyword>